<evidence type="ECO:0000313" key="11">
    <source>
        <dbReference type="Proteomes" id="UP000235145"/>
    </source>
</evidence>
<dbReference type="Pfam" id="PF01412">
    <property type="entry name" value="ArfGap"/>
    <property type="match status" value="1"/>
</dbReference>
<keyword evidence="6" id="KW-0007">Acetylation</keyword>
<reference evidence="10 11" key="1">
    <citation type="journal article" date="2017" name="Nat. Commun.">
        <title>Genome assembly with in vitro proximity ligation data and whole-genome triplication in lettuce.</title>
        <authorList>
            <person name="Reyes-Chin-Wo S."/>
            <person name="Wang Z."/>
            <person name="Yang X."/>
            <person name="Kozik A."/>
            <person name="Arikit S."/>
            <person name="Song C."/>
            <person name="Xia L."/>
            <person name="Froenicke L."/>
            <person name="Lavelle D.O."/>
            <person name="Truco M.J."/>
            <person name="Xia R."/>
            <person name="Zhu S."/>
            <person name="Xu C."/>
            <person name="Xu H."/>
            <person name="Xu X."/>
            <person name="Cox K."/>
            <person name="Korf I."/>
            <person name="Meyers B.C."/>
            <person name="Michelmore R.W."/>
        </authorList>
    </citation>
    <scope>NUCLEOTIDE SEQUENCE [LARGE SCALE GENOMIC DNA]</scope>
    <source>
        <strain evidence="11">cv. Salinas</strain>
        <tissue evidence="10">Seedlings</tissue>
    </source>
</reference>
<keyword evidence="11" id="KW-1185">Reference proteome</keyword>
<dbReference type="PRINTS" id="PR00405">
    <property type="entry name" value="REVINTRACTNG"/>
</dbReference>
<feature type="compositionally biased region" description="Basic and acidic residues" evidence="8">
    <location>
        <begin position="140"/>
        <end position="155"/>
    </location>
</feature>
<dbReference type="PROSITE" id="PS50115">
    <property type="entry name" value="ARFGAP"/>
    <property type="match status" value="1"/>
</dbReference>
<evidence type="ECO:0000256" key="6">
    <source>
        <dbReference type="ARBA" id="ARBA00022990"/>
    </source>
</evidence>
<dbReference type="PANTHER" id="PTHR45686:SF4">
    <property type="entry name" value="ADP-RIBOSYLATION FACTOR GTPASE ACTIVATING PROTEIN 3, ISOFORM H"/>
    <property type="match status" value="1"/>
</dbReference>
<dbReference type="Proteomes" id="UP000235145">
    <property type="component" value="Unassembled WGS sequence"/>
</dbReference>
<dbReference type="SMART" id="SM00105">
    <property type="entry name" value="ArfGap"/>
    <property type="match status" value="1"/>
</dbReference>
<dbReference type="FunFam" id="1.10.220.150:FF:000012">
    <property type="entry name" value="ADP-ribosylation factor GTPase-activating protein AGD10"/>
    <property type="match status" value="1"/>
</dbReference>
<dbReference type="SUPFAM" id="SSF57863">
    <property type="entry name" value="ArfGap/RecO-like zinc finger"/>
    <property type="match status" value="1"/>
</dbReference>
<name>A0A9R1V4L9_LACSA</name>
<dbReference type="InterPro" id="IPR037278">
    <property type="entry name" value="ARFGAP/RecO"/>
</dbReference>
<evidence type="ECO:0000256" key="5">
    <source>
        <dbReference type="ARBA" id="ARBA00022833"/>
    </source>
</evidence>
<dbReference type="GO" id="GO:0048205">
    <property type="term" value="P:COPI coating of Golgi vesicle"/>
    <property type="evidence" value="ECO:0000318"/>
    <property type="project" value="GO_Central"/>
</dbReference>
<sequence length="437" mass="47372">MASESFTDKNAVFRKLKAKSENKMCFDCNARNPTWASVTYGIFLCIDCSATHRSLGVHISFVRSTNLDSWTPDQLKMMSFGGNNRAQVFFKQHGWTDGGKIEAKYTSRAAELYKQLLSKEVAKSHAEDAANSFPSSPVETLDKPSTDFKPFETLKENPTPTPASKPDTNGSAPVKPAPSSIRAPSVKKPIGGGAKKTGKTGGLGARKLSTKVKKLIIDSPDKEMQVLKEKMMNLMQTSESLYDQKPEEPVVQVSSTSASNNASSSALNMTPQISRFEYVDSSESVEAGPGGTNKLSHVAPPKSSSFFAEYGMESGFSKKSSSSSKVQIQESDEARKKFSNAKSISSAQYFGDQNRSETDTQVSLQKFSGSASISSADLFGNDSDNSNLDLSASDLINRLSFQAQQDMSSLKNIAGETGKKLSSIASTFMNDFQDRIL</sequence>
<keyword evidence="1" id="KW-0343">GTPase activation</keyword>
<evidence type="ECO:0000256" key="3">
    <source>
        <dbReference type="ARBA" id="ARBA00022723"/>
    </source>
</evidence>
<dbReference type="GO" id="GO:0008270">
    <property type="term" value="F:zinc ion binding"/>
    <property type="evidence" value="ECO:0007669"/>
    <property type="project" value="UniProtKB-KW"/>
</dbReference>
<keyword evidence="5" id="KW-0862">Zinc</keyword>
<gene>
    <name evidence="10" type="ORF">LSAT_V11C600328520</name>
</gene>
<keyword evidence="3" id="KW-0479">Metal-binding</keyword>
<dbReference type="Gene3D" id="1.10.220.150">
    <property type="entry name" value="Arf GTPase activating protein"/>
    <property type="match status" value="1"/>
</dbReference>
<evidence type="ECO:0000313" key="10">
    <source>
        <dbReference type="EMBL" id="KAJ0199501.1"/>
    </source>
</evidence>
<dbReference type="InterPro" id="IPR001164">
    <property type="entry name" value="ArfGAP_dom"/>
</dbReference>
<feature type="region of interest" description="Disordered" evidence="8">
    <location>
        <begin position="128"/>
        <end position="204"/>
    </location>
</feature>
<protein>
    <recommendedName>
        <fullName evidence="9">Arf-GAP domain-containing protein</fullName>
    </recommendedName>
</protein>
<comment type="caution">
    <text evidence="10">The sequence shown here is derived from an EMBL/GenBank/DDBJ whole genome shotgun (WGS) entry which is preliminary data.</text>
</comment>
<keyword evidence="2" id="KW-0597">Phosphoprotein</keyword>
<dbReference type="EMBL" id="NBSK02000006">
    <property type="protein sequence ID" value="KAJ0199501.1"/>
    <property type="molecule type" value="Genomic_DNA"/>
</dbReference>
<evidence type="ECO:0000256" key="8">
    <source>
        <dbReference type="SAM" id="MobiDB-lite"/>
    </source>
</evidence>
<organism evidence="10 11">
    <name type="scientific">Lactuca sativa</name>
    <name type="common">Garden lettuce</name>
    <dbReference type="NCBI Taxonomy" id="4236"/>
    <lineage>
        <taxon>Eukaryota</taxon>
        <taxon>Viridiplantae</taxon>
        <taxon>Streptophyta</taxon>
        <taxon>Embryophyta</taxon>
        <taxon>Tracheophyta</taxon>
        <taxon>Spermatophyta</taxon>
        <taxon>Magnoliopsida</taxon>
        <taxon>eudicotyledons</taxon>
        <taxon>Gunneridae</taxon>
        <taxon>Pentapetalae</taxon>
        <taxon>asterids</taxon>
        <taxon>campanulids</taxon>
        <taxon>Asterales</taxon>
        <taxon>Asteraceae</taxon>
        <taxon>Cichorioideae</taxon>
        <taxon>Cichorieae</taxon>
        <taxon>Lactucinae</taxon>
        <taxon>Lactuca</taxon>
    </lineage>
</organism>
<feature type="region of interest" description="Disordered" evidence="8">
    <location>
        <begin position="315"/>
        <end position="339"/>
    </location>
</feature>
<dbReference type="GO" id="GO:0005096">
    <property type="term" value="F:GTPase activator activity"/>
    <property type="evidence" value="ECO:0007669"/>
    <property type="project" value="UniProtKB-KW"/>
</dbReference>
<accession>A0A9R1V4L9</accession>
<feature type="domain" description="Arf-GAP" evidence="9">
    <location>
        <begin position="10"/>
        <end position="128"/>
    </location>
</feature>
<dbReference type="AlphaFoldDB" id="A0A9R1V4L9"/>
<dbReference type="GO" id="GO:0000139">
    <property type="term" value="C:Golgi membrane"/>
    <property type="evidence" value="ECO:0007669"/>
    <property type="project" value="GOC"/>
</dbReference>
<evidence type="ECO:0000256" key="1">
    <source>
        <dbReference type="ARBA" id="ARBA00022468"/>
    </source>
</evidence>
<keyword evidence="4 7" id="KW-0863">Zinc-finger</keyword>
<dbReference type="PANTHER" id="PTHR45686">
    <property type="entry name" value="ADP-RIBOSYLATION FACTOR GTPASE ACTIVATING PROTEIN 3, ISOFORM H-RELATED"/>
    <property type="match status" value="1"/>
</dbReference>
<evidence type="ECO:0000256" key="4">
    <source>
        <dbReference type="ARBA" id="ARBA00022771"/>
    </source>
</evidence>
<dbReference type="InterPro" id="IPR038508">
    <property type="entry name" value="ArfGAP_dom_sf"/>
</dbReference>
<evidence type="ECO:0000256" key="2">
    <source>
        <dbReference type="ARBA" id="ARBA00022553"/>
    </source>
</evidence>
<evidence type="ECO:0000256" key="7">
    <source>
        <dbReference type="PROSITE-ProRule" id="PRU00288"/>
    </source>
</evidence>
<dbReference type="CDD" id="cd08831">
    <property type="entry name" value="ArfGap_ArfGap2_3_like"/>
    <property type="match status" value="1"/>
</dbReference>
<evidence type="ECO:0000259" key="9">
    <source>
        <dbReference type="PROSITE" id="PS50115"/>
    </source>
</evidence>
<feature type="compositionally biased region" description="Gly residues" evidence="8">
    <location>
        <begin position="190"/>
        <end position="204"/>
    </location>
</feature>
<proteinExistence type="predicted"/>